<comment type="caution">
    <text evidence="1">The sequence shown here is derived from an EMBL/GenBank/DDBJ whole genome shotgun (WGS) entry which is preliminary data.</text>
</comment>
<evidence type="ECO:0008006" key="3">
    <source>
        <dbReference type="Google" id="ProtNLM"/>
    </source>
</evidence>
<keyword evidence="2" id="KW-1185">Reference proteome</keyword>
<organism evidence="1 2">
    <name type="scientific">Zizania palustris</name>
    <name type="common">Northern wild rice</name>
    <dbReference type="NCBI Taxonomy" id="103762"/>
    <lineage>
        <taxon>Eukaryota</taxon>
        <taxon>Viridiplantae</taxon>
        <taxon>Streptophyta</taxon>
        <taxon>Embryophyta</taxon>
        <taxon>Tracheophyta</taxon>
        <taxon>Spermatophyta</taxon>
        <taxon>Magnoliopsida</taxon>
        <taxon>Liliopsida</taxon>
        <taxon>Poales</taxon>
        <taxon>Poaceae</taxon>
        <taxon>BOP clade</taxon>
        <taxon>Oryzoideae</taxon>
        <taxon>Oryzeae</taxon>
        <taxon>Zizaniinae</taxon>
        <taxon>Zizania</taxon>
    </lineage>
</organism>
<dbReference type="PANTHER" id="PTHR46553:SF3">
    <property type="entry name" value="ADENINE NUCLEOTIDE ALPHA HYDROLASES-LIKE SUPERFAMILY PROTEIN"/>
    <property type="match status" value="1"/>
</dbReference>
<reference evidence="1" key="1">
    <citation type="journal article" date="2021" name="bioRxiv">
        <title>Whole Genome Assembly and Annotation of Northern Wild Rice, Zizania palustris L., Supports a Whole Genome Duplication in the Zizania Genus.</title>
        <authorList>
            <person name="Haas M."/>
            <person name="Kono T."/>
            <person name="Macchietto M."/>
            <person name="Millas R."/>
            <person name="McGilp L."/>
            <person name="Shao M."/>
            <person name="Duquette J."/>
            <person name="Hirsch C.N."/>
            <person name="Kimball J."/>
        </authorList>
    </citation>
    <scope>NUCLEOTIDE SEQUENCE</scope>
    <source>
        <tissue evidence="1">Fresh leaf tissue</tissue>
    </source>
</reference>
<proteinExistence type="predicted"/>
<dbReference type="OrthoDB" id="1720663at2759"/>
<accession>A0A8J5R1L4</accession>
<dbReference type="AlphaFoldDB" id="A0A8J5R1L4"/>
<evidence type="ECO:0000313" key="1">
    <source>
        <dbReference type="EMBL" id="KAG8048920.1"/>
    </source>
</evidence>
<reference evidence="1" key="2">
    <citation type="submission" date="2021-02" db="EMBL/GenBank/DDBJ databases">
        <authorList>
            <person name="Kimball J.A."/>
            <person name="Haas M.W."/>
            <person name="Macchietto M."/>
            <person name="Kono T."/>
            <person name="Duquette J."/>
            <person name="Shao M."/>
        </authorList>
    </citation>
    <scope>NUCLEOTIDE SEQUENCE</scope>
    <source>
        <tissue evidence="1">Fresh leaf tissue</tissue>
    </source>
</reference>
<dbReference type="Proteomes" id="UP000729402">
    <property type="component" value="Unassembled WGS sequence"/>
</dbReference>
<evidence type="ECO:0000313" key="2">
    <source>
        <dbReference type="Proteomes" id="UP000729402"/>
    </source>
</evidence>
<dbReference type="EMBL" id="JAAALK010000289">
    <property type="protein sequence ID" value="KAG8048920.1"/>
    <property type="molecule type" value="Genomic_DNA"/>
</dbReference>
<gene>
    <name evidence="1" type="ORF">GUJ93_ZPchr0009g637</name>
</gene>
<name>A0A8J5R1L4_ZIZPA</name>
<protein>
    <recommendedName>
        <fullName evidence="3">UspA domain-containing protein</fullName>
    </recommendedName>
</protein>
<dbReference type="PANTHER" id="PTHR46553">
    <property type="entry name" value="ADENINE NUCLEOTIDE ALPHA HYDROLASES-LIKE SUPERFAMILY PROTEIN"/>
    <property type="match status" value="1"/>
</dbReference>
<sequence length="135" mass="14601">MAEEAGTAAGEAGRMTMVVALDESEHSYYALQWTLRHFFSAGGQQQQYRLAVINAKPTAASAVGLAGPGAADVLPFVEADLKKSSMRVIDKARELCAQSRSWKRERLLLPSRALHCDDCKEAQAQALRPSAMPPA</sequence>